<dbReference type="Proteomes" id="UP001646157">
    <property type="component" value="Unassembled WGS sequence"/>
</dbReference>
<dbReference type="Pfam" id="PF10612">
    <property type="entry name" value="Spore-coat_CotZ"/>
    <property type="match status" value="1"/>
</dbReference>
<reference evidence="1 2" key="1">
    <citation type="submission" date="2021-01" db="EMBL/GenBank/DDBJ databases">
        <title>Genomic Encyclopedia of Type Strains, Phase IV (KMG-IV): sequencing the most valuable type-strain genomes for metagenomic binning, comparative biology and taxonomic classification.</title>
        <authorList>
            <person name="Goeker M."/>
        </authorList>
    </citation>
    <scope>NUCLEOTIDE SEQUENCE [LARGE SCALE GENOMIC DNA]</scope>
    <source>
        <strain evidence="1 2">DSM 24834</strain>
    </source>
</reference>
<evidence type="ECO:0000313" key="1">
    <source>
        <dbReference type="EMBL" id="MBM7586548.1"/>
    </source>
</evidence>
<dbReference type="EMBL" id="JAFBDZ010000003">
    <property type="protein sequence ID" value="MBM7586548.1"/>
    <property type="molecule type" value="Genomic_DNA"/>
</dbReference>
<sequence length="164" mass="18841">MGCGRDRDDFDHKKRNCVCEAVRAIKDIQDNAVDECDECKLDCFLEPLGSMVSPSNQRPNTRIFKLYTKKGDVFKAHTKKWPYKSPFFRVKEIFDNCCATLQVVKHKCSREMNADSEDEFFANALGESEWKLTGDCITVDLDCFCAIQCVKDVHVDLFCDDNDD</sequence>
<gene>
    <name evidence="1" type="ORF">JOC86_003100</name>
</gene>
<evidence type="ECO:0000313" key="2">
    <source>
        <dbReference type="Proteomes" id="UP001646157"/>
    </source>
</evidence>
<accession>A0ABS2NFD1</accession>
<name>A0ABS2NFD1_9BACI</name>
<dbReference type="InterPro" id="IPR019593">
    <property type="entry name" value="Spore_coat_protein_Z/Y"/>
</dbReference>
<keyword evidence="1" id="KW-0946">Virion</keyword>
<keyword evidence="2" id="KW-1185">Reference proteome</keyword>
<proteinExistence type="predicted"/>
<keyword evidence="1" id="KW-0167">Capsid protein</keyword>
<dbReference type="RefSeq" id="WP_205173760.1">
    <property type="nucleotide sequence ID" value="NZ_JAFBDZ010000003.1"/>
</dbReference>
<organism evidence="1 2">
    <name type="scientific">Rossellomorea pakistanensis</name>
    <dbReference type="NCBI Taxonomy" id="992288"/>
    <lineage>
        <taxon>Bacteria</taxon>
        <taxon>Bacillati</taxon>
        <taxon>Bacillota</taxon>
        <taxon>Bacilli</taxon>
        <taxon>Bacillales</taxon>
        <taxon>Bacillaceae</taxon>
        <taxon>Rossellomorea</taxon>
    </lineage>
</organism>
<protein>
    <submittedName>
        <fullName evidence="1">Spore coat protein Z</fullName>
    </submittedName>
</protein>
<comment type="caution">
    <text evidence="1">The sequence shown here is derived from an EMBL/GenBank/DDBJ whole genome shotgun (WGS) entry which is preliminary data.</text>
</comment>